<dbReference type="InterPro" id="IPR000792">
    <property type="entry name" value="Tscrpt_reg_LuxR_C"/>
</dbReference>
<dbReference type="PANTHER" id="PTHR34293">
    <property type="entry name" value="HTH-TYPE TRANSCRIPTIONAL REGULATOR TRMBL2"/>
    <property type="match status" value="1"/>
</dbReference>
<name>A0ABZ0ZXU6_9ACTN</name>
<dbReference type="InterPro" id="IPR051797">
    <property type="entry name" value="TrmB-like"/>
</dbReference>
<gene>
    <name evidence="2" type="ORF">SHK19_07530</name>
</gene>
<dbReference type="InterPro" id="IPR036388">
    <property type="entry name" value="WH-like_DNA-bd_sf"/>
</dbReference>
<dbReference type="Proteomes" id="UP001327225">
    <property type="component" value="Chromosome"/>
</dbReference>
<dbReference type="InterPro" id="IPR036390">
    <property type="entry name" value="WH_DNA-bd_sf"/>
</dbReference>
<evidence type="ECO:0000259" key="1">
    <source>
        <dbReference type="SMART" id="SM00421"/>
    </source>
</evidence>
<protein>
    <submittedName>
        <fullName evidence="2">TrmB family transcriptional regulator</fullName>
    </submittedName>
</protein>
<accession>A0ABZ0ZXU6</accession>
<dbReference type="SUPFAM" id="SSF46894">
    <property type="entry name" value="C-terminal effector domain of the bipartite response regulators"/>
    <property type="match status" value="1"/>
</dbReference>
<dbReference type="EMBL" id="CP141059">
    <property type="protein sequence ID" value="WQQ28073.1"/>
    <property type="molecule type" value="Genomic_DNA"/>
</dbReference>
<dbReference type="SUPFAM" id="SSF46785">
    <property type="entry name" value="Winged helix' DNA-binding domain"/>
    <property type="match status" value="1"/>
</dbReference>
<dbReference type="RefSeq" id="WP_322938284.1">
    <property type="nucleotide sequence ID" value="NZ_CP141059.1"/>
</dbReference>
<keyword evidence="3" id="KW-1185">Reference proteome</keyword>
<feature type="domain" description="HTH luxR-type" evidence="1">
    <location>
        <begin position="264"/>
        <end position="321"/>
    </location>
</feature>
<evidence type="ECO:0000313" key="3">
    <source>
        <dbReference type="Proteomes" id="UP001327225"/>
    </source>
</evidence>
<sequence length="327" mass="34634">MLESLGIPPDVEIVYRALVGSSDTSPAELAESLELPVREVEGALATLVDAGLALRADDGSYAGAPPAVALGALINEHRQGLRLAEQALATLAEQHRSAVAGQSISDLIEVVSGVDAVRHRFQQVQQAADHEMRMFITAPFVAVRPGENAAEPAAVERGVRIRAVVERAALSEPGAIAEAVESLRRGLELRVVEQLPIKLVLADADLALVPLDVASGGEPGAVLIQRSGLLAALEALFETAWSRAHPLALSSLESGEVPGPDSEVAGPTAADRRILVLMLAGLTDQAVASQLDLSLRSVQRRLRYLQDLAGVHSRMQLGWYAARHDWA</sequence>
<proteinExistence type="predicted"/>
<dbReference type="InterPro" id="IPR016032">
    <property type="entry name" value="Sig_transdc_resp-reg_C-effctor"/>
</dbReference>
<organism evidence="2 3">
    <name type="scientific">Nocardioides bizhenqiangii</name>
    <dbReference type="NCBI Taxonomy" id="3095076"/>
    <lineage>
        <taxon>Bacteria</taxon>
        <taxon>Bacillati</taxon>
        <taxon>Actinomycetota</taxon>
        <taxon>Actinomycetes</taxon>
        <taxon>Propionibacteriales</taxon>
        <taxon>Nocardioidaceae</taxon>
        <taxon>Nocardioides</taxon>
    </lineage>
</organism>
<dbReference type="PANTHER" id="PTHR34293:SF1">
    <property type="entry name" value="HTH-TYPE TRANSCRIPTIONAL REGULATOR TRMBL2"/>
    <property type="match status" value="1"/>
</dbReference>
<reference evidence="3" key="1">
    <citation type="submission" date="2023-12" db="EMBL/GenBank/DDBJ databases">
        <title>Novel species in genus Nocardioides.</title>
        <authorList>
            <person name="Zhou H."/>
        </authorList>
    </citation>
    <scope>NUCLEOTIDE SEQUENCE [LARGE SCALE GENOMIC DNA]</scope>
    <source>
        <strain evidence="3">HM61</strain>
    </source>
</reference>
<dbReference type="Gene3D" id="1.10.10.10">
    <property type="entry name" value="Winged helix-like DNA-binding domain superfamily/Winged helix DNA-binding domain"/>
    <property type="match status" value="1"/>
</dbReference>
<dbReference type="SMART" id="SM00421">
    <property type="entry name" value="HTH_LUXR"/>
    <property type="match status" value="1"/>
</dbReference>
<evidence type="ECO:0000313" key="2">
    <source>
        <dbReference type="EMBL" id="WQQ28073.1"/>
    </source>
</evidence>